<sequence>MMKRTLIASGLLALLSPLLAGCADPSRADDAEDLRSRLADLPGVSAATLKYADPALLDSGKVGLTVHMESTADADAVVEVVTTAYDAFTNAHRREEGDLDVLLGEDTLHLRSFSSEAGVEAVREATVAALPALDAGVVWVDINTQDQPNPPHVHTQIGVTVDASTPEGLILRVQDLAAEHGDIPHTGWSVGTVEDGGWRLSSSEGLPAPAQRARLRQLAKDLPEGSSMWLDEDDAASVDLPADLAPEAVSDIAGRHLRLLGAERAWYDVVQGETFLASFAKGECTFDTGPAGALLERQHGEACTSVTHPDPD</sequence>
<evidence type="ECO:0000313" key="3">
    <source>
        <dbReference type="Proteomes" id="UP000663791"/>
    </source>
</evidence>
<protein>
    <recommendedName>
        <fullName evidence="4">Lipoprotein</fullName>
    </recommendedName>
</protein>
<feature type="chain" id="PRO_5038876482" description="Lipoprotein" evidence="1">
    <location>
        <begin position="21"/>
        <end position="312"/>
    </location>
</feature>
<dbReference type="EMBL" id="JAERTX010000010">
    <property type="protein sequence ID" value="MBM9460748.1"/>
    <property type="molecule type" value="Genomic_DNA"/>
</dbReference>
<dbReference type="AlphaFoldDB" id="A0A938Y9T0"/>
<comment type="caution">
    <text evidence="2">The sequence shown here is derived from an EMBL/GenBank/DDBJ whole genome shotgun (WGS) entry which is preliminary data.</text>
</comment>
<dbReference type="Proteomes" id="UP000663791">
    <property type="component" value="Unassembled WGS sequence"/>
</dbReference>
<gene>
    <name evidence="2" type="ORF">JK386_12610</name>
</gene>
<dbReference type="PROSITE" id="PS51257">
    <property type="entry name" value="PROKAR_LIPOPROTEIN"/>
    <property type="match status" value="1"/>
</dbReference>
<dbReference type="RefSeq" id="WP_205292048.1">
    <property type="nucleotide sequence ID" value="NZ_CP074406.1"/>
</dbReference>
<feature type="signal peptide" evidence="1">
    <location>
        <begin position="1"/>
        <end position="20"/>
    </location>
</feature>
<evidence type="ECO:0000256" key="1">
    <source>
        <dbReference type="SAM" id="SignalP"/>
    </source>
</evidence>
<proteinExistence type="predicted"/>
<name>A0A938Y9T0_9ACTN</name>
<keyword evidence="3" id="KW-1185">Reference proteome</keyword>
<keyword evidence="1" id="KW-0732">Signal</keyword>
<reference evidence="2" key="1">
    <citation type="submission" date="2021-01" db="EMBL/GenBank/DDBJ databases">
        <title>Novel species in genus Nocardioides.</title>
        <authorList>
            <person name="Zhang G."/>
        </authorList>
    </citation>
    <scope>NUCLEOTIDE SEQUENCE</scope>
    <source>
        <strain evidence="2">Zg-536</strain>
    </source>
</reference>
<organism evidence="2 3">
    <name type="scientific">Nocardioides faecalis</name>
    <dbReference type="NCBI Taxonomy" id="2803858"/>
    <lineage>
        <taxon>Bacteria</taxon>
        <taxon>Bacillati</taxon>
        <taxon>Actinomycetota</taxon>
        <taxon>Actinomycetes</taxon>
        <taxon>Propionibacteriales</taxon>
        <taxon>Nocardioidaceae</taxon>
        <taxon>Nocardioides</taxon>
    </lineage>
</organism>
<evidence type="ECO:0008006" key="4">
    <source>
        <dbReference type="Google" id="ProtNLM"/>
    </source>
</evidence>
<evidence type="ECO:0000313" key="2">
    <source>
        <dbReference type="EMBL" id="MBM9460748.1"/>
    </source>
</evidence>
<accession>A0A938Y9T0</accession>